<organism evidence="1 2">
    <name type="scientific">Bauhinia variegata</name>
    <name type="common">Purple orchid tree</name>
    <name type="synonym">Phanera variegata</name>
    <dbReference type="NCBI Taxonomy" id="167791"/>
    <lineage>
        <taxon>Eukaryota</taxon>
        <taxon>Viridiplantae</taxon>
        <taxon>Streptophyta</taxon>
        <taxon>Embryophyta</taxon>
        <taxon>Tracheophyta</taxon>
        <taxon>Spermatophyta</taxon>
        <taxon>Magnoliopsida</taxon>
        <taxon>eudicotyledons</taxon>
        <taxon>Gunneridae</taxon>
        <taxon>Pentapetalae</taxon>
        <taxon>rosids</taxon>
        <taxon>fabids</taxon>
        <taxon>Fabales</taxon>
        <taxon>Fabaceae</taxon>
        <taxon>Cercidoideae</taxon>
        <taxon>Cercideae</taxon>
        <taxon>Bauhiniinae</taxon>
        <taxon>Bauhinia</taxon>
    </lineage>
</organism>
<dbReference type="EMBL" id="CM039429">
    <property type="protein sequence ID" value="KAI4349093.1"/>
    <property type="molecule type" value="Genomic_DNA"/>
</dbReference>
<gene>
    <name evidence="1" type="ORF">L6164_009732</name>
</gene>
<comment type="caution">
    <text evidence="1">The sequence shown here is derived from an EMBL/GenBank/DDBJ whole genome shotgun (WGS) entry which is preliminary data.</text>
</comment>
<keyword evidence="2" id="KW-1185">Reference proteome</keyword>
<protein>
    <submittedName>
        <fullName evidence="1">Uncharacterized protein</fullName>
    </submittedName>
</protein>
<evidence type="ECO:0000313" key="2">
    <source>
        <dbReference type="Proteomes" id="UP000828941"/>
    </source>
</evidence>
<sequence>MKHQRQTFVASFLLFVAIILHSTRVRADEIEDEGGFDYIEGSPKGPQHWGELKTEWATCKDGKMQSPIDLSCQHVKVLPCSANPLKTNYKPSKTTIVNRGHDISLRWEGDAGSIDINGTHFYLQQVHWHSPSEHSINGKRFNLEMHMVHPTKEADGNKKIAVVGLLFEIGSPDPLLSKLSKHMLRLAKRNDEKKVGVIDPSEINRGGESYYRYIGSLTTPPCSEGVIWTIDPKIRTVSREQIKTLREAVHEDAESNARPQHPLNGRDLLLYGSEKN</sequence>
<reference evidence="1 2" key="1">
    <citation type="journal article" date="2022" name="DNA Res.">
        <title>Chromosomal-level genome assembly of the orchid tree Bauhinia variegata (Leguminosae; Cercidoideae) supports the allotetraploid origin hypothesis of Bauhinia.</title>
        <authorList>
            <person name="Zhong Y."/>
            <person name="Chen Y."/>
            <person name="Zheng D."/>
            <person name="Pang J."/>
            <person name="Liu Y."/>
            <person name="Luo S."/>
            <person name="Meng S."/>
            <person name="Qian L."/>
            <person name="Wei D."/>
            <person name="Dai S."/>
            <person name="Zhou R."/>
        </authorList>
    </citation>
    <scope>NUCLEOTIDE SEQUENCE [LARGE SCALE GENOMIC DNA]</scope>
    <source>
        <strain evidence="1">BV-YZ2020</strain>
    </source>
</reference>
<proteinExistence type="predicted"/>
<dbReference type="Proteomes" id="UP000828941">
    <property type="component" value="Chromosome 4"/>
</dbReference>
<name>A0ACB9PKL9_BAUVA</name>
<evidence type="ECO:0000313" key="1">
    <source>
        <dbReference type="EMBL" id="KAI4349093.1"/>
    </source>
</evidence>
<accession>A0ACB9PKL9</accession>